<protein>
    <submittedName>
        <fullName evidence="2">Uncharacterized protein</fullName>
    </submittedName>
</protein>
<dbReference type="WBParaSite" id="PS1159_v2.g16335.t1">
    <property type="protein sequence ID" value="PS1159_v2.g16335.t1"/>
    <property type="gene ID" value="PS1159_v2.g16335"/>
</dbReference>
<sequence length="288" mass="31787">MDQLSTIEDVMTIRRNDRRHHVALNVQVIRIAVSDRYKFLTVAVKQFRHQNVLRHLSIKCWSSDFGIIEGVKAGDFVTFRRLWKKSETRRLSGNYRLNANDLDVELFVWGQTTADVIEVFNIQNIVDFSSINGALTNARVAGRIDSTDNPGTIVILDINNNLMEVQSHDGIENYRIGSEWNFIGNVMFDAGMPVMQAIDSVCVDVRAGDRDGNANGFEDQAGNENDVGDRAGNANDVGDRAGEAIVAEDRAGEAIDGGDEHALDGGDGDGSVMDWPEDLGDLFGDLLE</sequence>
<evidence type="ECO:0000313" key="1">
    <source>
        <dbReference type="Proteomes" id="UP000887580"/>
    </source>
</evidence>
<accession>A0AC35FDB8</accession>
<name>A0AC35FDB8_9BILA</name>
<proteinExistence type="predicted"/>
<reference evidence="2" key="1">
    <citation type="submission" date="2022-11" db="UniProtKB">
        <authorList>
            <consortium name="WormBaseParasite"/>
        </authorList>
    </citation>
    <scope>IDENTIFICATION</scope>
</reference>
<evidence type="ECO:0000313" key="2">
    <source>
        <dbReference type="WBParaSite" id="PS1159_v2.g16335.t1"/>
    </source>
</evidence>
<dbReference type="Proteomes" id="UP000887580">
    <property type="component" value="Unplaced"/>
</dbReference>
<organism evidence="1 2">
    <name type="scientific">Panagrolaimus sp. PS1159</name>
    <dbReference type="NCBI Taxonomy" id="55785"/>
    <lineage>
        <taxon>Eukaryota</taxon>
        <taxon>Metazoa</taxon>
        <taxon>Ecdysozoa</taxon>
        <taxon>Nematoda</taxon>
        <taxon>Chromadorea</taxon>
        <taxon>Rhabditida</taxon>
        <taxon>Tylenchina</taxon>
        <taxon>Panagrolaimomorpha</taxon>
        <taxon>Panagrolaimoidea</taxon>
        <taxon>Panagrolaimidae</taxon>
        <taxon>Panagrolaimus</taxon>
    </lineage>
</organism>